<evidence type="ECO:0000313" key="3">
    <source>
        <dbReference type="Proteomes" id="UP000326091"/>
    </source>
</evidence>
<reference evidence="2 3" key="1">
    <citation type="submission" date="2019-09" db="EMBL/GenBank/DDBJ databases">
        <title>Commensal-derived Metabolites Govern Vibrio cholerae Pathogenesis in Host.</title>
        <authorList>
            <person name="Yoon S.S."/>
            <person name="Yoon M.Y."/>
        </authorList>
    </citation>
    <scope>NUCLEOTIDE SEQUENCE [LARGE SCALE GENOMIC DNA]</scope>
    <source>
        <strain evidence="2 3">VIC01</strain>
    </source>
</reference>
<gene>
    <name evidence="2" type="ORF">VIC01_02272</name>
</gene>
<sequence>MKNLLISIADKILLRRRALIEAVNDELKNIVQIEIPDIVHSVTL</sequence>
<name>A0A5P3AST6_PHOVU</name>
<accession>A0A5P3AST6</accession>
<dbReference type="Proteomes" id="UP000326091">
    <property type="component" value="Chromosome"/>
</dbReference>
<dbReference type="InterPro" id="IPR025668">
    <property type="entry name" value="Tnp_DDE_dom"/>
</dbReference>
<dbReference type="Pfam" id="PF13612">
    <property type="entry name" value="DDE_Tnp_1_3"/>
    <property type="match status" value="1"/>
</dbReference>
<organism evidence="2 3">
    <name type="scientific">Phocaeicola vulgatus</name>
    <name type="common">Bacteroides vulgatus</name>
    <dbReference type="NCBI Taxonomy" id="821"/>
    <lineage>
        <taxon>Bacteria</taxon>
        <taxon>Pseudomonadati</taxon>
        <taxon>Bacteroidota</taxon>
        <taxon>Bacteroidia</taxon>
        <taxon>Bacteroidales</taxon>
        <taxon>Bacteroidaceae</taxon>
        <taxon>Phocaeicola</taxon>
    </lineage>
</organism>
<dbReference type="AlphaFoldDB" id="A0A5P3AST6"/>
<protein>
    <recommendedName>
        <fullName evidence="1">Transposase DDE domain-containing protein</fullName>
    </recommendedName>
</protein>
<evidence type="ECO:0000259" key="1">
    <source>
        <dbReference type="Pfam" id="PF13612"/>
    </source>
</evidence>
<evidence type="ECO:0000313" key="2">
    <source>
        <dbReference type="EMBL" id="QEW36711.1"/>
    </source>
</evidence>
<dbReference type="EMBL" id="CP043529">
    <property type="protein sequence ID" value="QEW36711.1"/>
    <property type="molecule type" value="Genomic_DNA"/>
</dbReference>
<feature type="domain" description="Transposase DDE" evidence="1">
    <location>
        <begin position="1"/>
        <end position="34"/>
    </location>
</feature>
<proteinExistence type="predicted"/>